<dbReference type="Proteomes" id="UP000043699">
    <property type="component" value="Unassembled WGS sequence"/>
</dbReference>
<dbReference type="InterPro" id="IPR010461">
    <property type="entry name" value="ComK"/>
</dbReference>
<dbReference type="GO" id="GO:0030420">
    <property type="term" value="P:establishment of competence for transformation"/>
    <property type="evidence" value="ECO:0007669"/>
    <property type="project" value="InterPro"/>
</dbReference>
<dbReference type="EMBL" id="CCXS01000001">
    <property type="protein sequence ID" value="CEG23468.1"/>
    <property type="molecule type" value="Genomic_DNA"/>
</dbReference>
<evidence type="ECO:0000313" key="1">
    <source>
        <dbReference type="EMBL" id="CEG23468.1"/>
    </source>
</evidence>
<sequence>MGRRNQNPISYTVCSNTYALMPYMNGHREGTRVIEDRSEFIVEESVYKTVTSSCSFYRGSLESATLYSQKAIRVKHKPPVIIGEYYGNPLLFFPTHSPKNKDSVWFNFDAVDLVDTDESGKGSIVHLSNGVTVPLDVSPIALRNQHSFAGSLRRYFKNAQQVHKHQMIYLTKRRYTPRKEHPLD</sequence>
<name>A0A098EMG9_9BACL</name>
<dbReference type="OrthoDB" id="2417337at2"/>
<gene>
    <name evidence="1" type="primary">comK_2</name>
    <name evidence="1" type="ORF">BN1080_02446</name>
</gene>
<proteinExistence type="predicted"/>
<keyword evidence="2" id="KW-1185">Reference proteome</keyword>
<accession>A0A098EMG9</accession>
<dbReference type="RefSeq" id="WP_052652261.1">
    <property type="nucleotide sequence ID" value="NZ_CCXS01000001.1"/>
</dbReference>
<organism evidence="1 2">
    <name type="scientific">Planococcus massiliensis</name>
    <dbReference type="NCBI Taxonomy" id="1499687"/>
    <lineage>
        <taxon>Bacteria</taxon>
        <taxon>Bacillati</taxon>
        <taxon>Bacillota</taxon>
        <taxon>Bacilli</taxon>
        <taxon>Bacillales</taxon>
        <taxon>Caryophanaceae</taxon>
        <taxon>Planococcus</taxon>
    </lineage>
</organism>
<dbReference type="Pfam" id="PF06338">
    <property type="entry name" value="ComK"/>
    <property type="match status" value="1"/>
</dbReference>
<dbReference type="STRING" id="1499687.BN1080_02446"/>
<protein>
    <submittedName>
        <fullName evidence="1">Competence transcription factor</fullName>
    </submittedName>
</protein>
<dbReference type="AlphaFoldDB" id="A0A098EMG9"/>
<reference evidence="1 2" key="1">
    <citation type="submission" date="2014-09" db="EMBL/GenBank/DDBJ databases">
        <authorList>
            <person name="Urmite Genomes Urmite Genomes"/>
        </authorList>
    </citation>
    <scope>NUCLEOTIDE SEQUENCE [LARGE SCALE GENOMIC DNA]</scope>
    <source>
        <strain evidence="1 2">ES2</strain>
    </source>
</reference>
<evidence type="ECO:0000313" key="2">
    <source>
        <dbReference type="Proteomes" id="UP000043699"/>
    </source>
</evidence>